<gene>
    <name evidence="1" type="ORF">CLV98_106218</name>
</gene>
<keyword evidence="2" id="KW-1185">Reference proteome</keyword>
<dbReference type="Proteomes" id="UP000245880">
    <property type="component" value="Unassembled WGS sequence"/>
</dbReference>
<comment type="caution">
    <text evidence="1">The sequence shown here is derived from an EMBL/GenBank/DDBJ whole genome shotgun (WGS) entry which is preliminary data.</text>
</comment>
<evidence type="ECO:0000313" key="2">
    <source>
        <dbReference type="Proteomes" id="UP000245880"/>
    </source>
</evidence>
<sequence length="47" mass="4999">MDSLSEVRLVCLYADNILPCGEATGGNGFVNFQNILPQWSSGAIIIA</sequence>
<reference evidence="1 2" key="1">
    <citation type="submission" date="2018-03" db="EMBL/GenBank/DDBJ databases">
        <title>Genomic Encyclopedia of Archaeal and Bacterial Type Strains, Phase II (KMG-II): from individual species to whole genera.</title>
        <authorList>
            <person name="Goeker M."/>
        </authorList>
    </citation>
    <scope>NUCLEOTIDE SEQUENCE [LARGE SCALE GENOMIC DNA]</scope>
    <source>
        <strain evidence="1 2">DSM 100346</strain>
    </source>
</reference>
<accession>A0A316AJ75</accession>
<proteinExistence type="predicted"/>
<protein>
    <submittedName>
        <fullName evidence="1">Uncharacterized protein</fullName>
    </submittedName>
</protein>
<organism evidence="1 2">
    <name type="scientific">Dyadobacter jejuensis</name>
    <dbReference type="NCBI Taxonomy" id="1082580"/>
    <lineage>
        <taxon>Bacteria</taxon>
        <taxon>Pseudomonadati</taxon>
        <taxon>Bacteroidota</taxon>
        <taxon>Cytophagia</taxon>
        <taxon>Cytophagales</taxon>
        <taxon>Spirosomataceae</taxon>
        <taxon>Dyadobacter</taxon>
    </lineage>
</organism>
<dbReference type="AlphaFoldDB" id="A0A316AJ75"/>
<name>A0A316AJ75_9BACT</name>
<dbReference type="EMBL" id="QGDT01000006">
    <property type="protein sequence ID" value="PWJ57746.1"/>
    <property type="molecule type" value="Genomic_DNA"/>
</dbReference>
<evidence type="ECO:0000313" key="1">
    <source>
        <dbReference type="EMBL" id="PWJ57746.1"/>
    </source>
</evidence>